<keyword evidence="2 4" id="KW-0479">Metal-binding</keyword>
<dbReference type="GO" id="GO:0046872">
    <property type="term" value="F:metal ion binding"/>
    <property type="evidence" value="ECO:0007669"/>
    <property type="project" value="UniProtKB-KW"/>
</dbReference>
<evidence type="ECO:0000256" key="2">
    <source>
        <dbReference type="ARBA" id="ARBA00022723"/>
    </source>
</evidence>
<dbReference type="Proteomes" id="UP000322454">
    <property type="component" value="Unassembled WGS sequence"/>
</dbReference>
<gene>
    <name evidence="6" type="ORF">EVJ48_04990</name>
</gene>
<evidence type="ECO:0000313" key="6">
    <source>
        <dbReference type="EMBL" id="RZV39329.1"/>
    </source>
</evidence>
<dbReference type="EMBL" id="SHMQ01000011">
    <property type="protein sequence ID" value="RZV39329.1"/>
    <property type="molecule type" value="Genomic_DNA"/>
</dbReference>
<accession>A0A520XDP6</accession>
<keyword evidence="1 4" id="KW-0349">Heme</keyword>
<dbReference type="Gene3D" id="1.10.760.10">
    <property type="entry name" value="Cytochrome c-like domain"/>
    <property type="match status" value="1"/>
</dbReference>
<evidence type="ECO:0000256" key="1">
    <source>
        <dbReference type="ARBA" id="ARBA00022617"/>
    </source>
</evidence>
<comment type="caution">
    <text evidence="6">The sequence shown here is derived from an EMBL/GenBank/DDBJ whole genome shotgun (WGS) entry which is preliminary data.</text>
</comment>
<reference evidence="6 7" key="1">
    <citation type="submission" date="2019-01" db="EMBL/GenBank/DDBJ databases">
        <title>Insights into ecological role of a new deltaproteobacterial order Candidatus Sinidesulfobacterales (Sva0485) by metagenomics and metatranscriptomics.</title>
        <authorList>
            <person name="Tan S."/>
            <person name="Liu J."/>
            <person name="Fang Y."/>
            <person name="Hedlund B."/>
            <person name="Lian Z.-H."/>
            <person name="Huang L.-Y."/>
            <person name="Li J.-T."/>
            <person name="Huang L.-N."/>
            <person name="Li W.-J."/>
            <person name="Jiang H.-C."/>
            <person name="Dong H.-L."/>
            <person name="Shu W.-S."/>
        </authorList>
    </citation>
    <scope>NUCLEOTIDE SEQUENCE [LARGE SCALE GENOMIC DNA]</scope>
    <source>
        <strain evidence="6">AP4</strain>
    </source>
</reference>
<organism evidence="6 7">
    <name type="scientific">Candidatus Acidulodesulfobacterium acidiphilum</name>
    <dbReference type="NCBI Taxonomy" id="2597224"/>
    <lineage>
        <taxon>Bacteria</taxon>
        <taxon>Deltaproteobacteria</taxon>
        <taxon>Candidatus Acidulodesulfobacterales</taxon>
        <taxon>Candidatus Acidulodesulfobacterium</taxon>
    </lineage>
</organism>
<dbReference type="Pfam" id="PF00034">
    <property type="entry name" value="Cytochrom_C"/>
    <property type="match status" value="1"/>
</dbReference>
<evidence type="ECO:0000256" key="3">
    <source>
        <dbReference type="ARBA" id="ARBA00023004"/>
    </source>
</evidence>
<dbReference type="GO" id="GO:0020037">
    <property type="term" value="F:heme binding"/>
    <property type="evidence" value="ECO:0007669"/>
    <property type="project" value="InterPro"/>
</dbReference>
<evidence type="ECO:0000313" key="7">
    <source>
        <dbReference type="Proteomes" id="UP000322454"/>
    </source>
</evidence>
<proteinExistence type="predicted"/>
<feature type="domain" description="Cytochrome c" evidence="5">
    <location>
        <begin position="1"/>
        <end position="76"/>
    </location>
</feature>
<keyword evidence="3 4" id="KW-0408">Iron</keyword>
<dbReference type="InterPro" id="IPR009056">
    <property type="entry name" value="Cyt_c-like_dom"/>
</dbReference>
<name>A0A520XDP6_9DELT</name>
<dbReference type="GO" id="GO:0009055">
    <property type="term" value="F:electron transfer activity"/>
    <property type="evidence" value="ECO:0007669"/>
    <property type="project" value="InterPro"/>
</dbReference>
<protein>
    <submittedName>
        <fullName evidence="6">Cytochrome c</fullName>
    </submittedName>
</protein>
<dbReference type="SUPFAM" id="SSF46626">
    <property type="entry name" value="Cytochrome c"/>
    <property type="match status" value="1"/>
</dbReference>
<dbReference type="PROSITE" id="PS51007">
    <property type="entry name" value="CYTC"/>
    <property type="match status" value="1"/>
</dbReference>
<dbReference type="AlphaFoldDB" id="A0A520XDP6"/>
<evidence type="ECO:0000256" key="4">
    <source>
        <dbReference type="PROSITE-ProRule" id="PRU00433"/>
    </source>
</evidence>
<evidence type="ECO:0000259" key="5">
    <source>
        <dbReference type="PROSITE" id="PS51007"/>
    </source>
</evidence>
<sequence length="76" mass="8333">MKIINAQGCTGCHVINGKGGTIGPNLDKEGTKGHSIHWLEVQINTPKVHDKTTMMPNHNLNPTQLKTVAEYLESLK</sequence>
<dbReference type="InterPro" id="IPR036909">
    <property type="entry name" value="Cyt_c-like_dom_sf"/>
</dbReference>